<dbReference type="PANTHER" id="PTHR43124">
    <property type="entry name" value="PURINE EFFLUX PUMP PBUE"/>
    <property type="match status" value="1"/>
</dbReference>
<dbReference type="InterPro" id="IPR020846">
    <property type="entry name" value="MFS_dom"/>
</dbReference>
<evidence type="ECO:0000256" key="4">
    <source>
        <dbReference type="ARBA" id="ARBA00022989"/>
    </source>
</evidence>
<dbReference type="PROSITE" id="PS50850">
    <property type="entry name" value="MFS"/>
    <property type="match status" value="1"/>
</dbReference>
<keyword evidence="5 6" id="KW-0472">Membrane</keyword>
<keyword evidence="2" id="KW-1003">Cell membrane</keyword>
<evidence type="ECO:0000256" key="2">
    <source>
        <dbReference type="ARBA" id="ARBA00022475"/>
    </source>
</evidence>
<evidence type="ECO:0000256" key="3">
    <source>
        <dbReference type="ARBA" id="ARBA00022692"/>
    </source>
</evidence>
<dbReference type="CDD" id="cd17324">
    <property type="entry name" value="MFS_NepI_like"/>
    <property type="match status" value="1"/>
</dbReference>
<dbReference type="EMBL" id="CP103836">
    <property type="protein sequence ID" value="WOB50331.1"/>
    <property type="molecule type" value="Genomic_DNA"/>
</dbReference>
<keyword evidence="9" id="KW-1185">Reference proteome</keyword>
<evidence type="ECO:0000256" key="5">
    <source>
        <dbReference type="ARBA" id="ARBA00023136"/>
    </source>
</evidence>
<feature type="transmembrane region" description="Helical" evidence="6">
    <location>
        <begin position="255"/>
        <end position="275"/>
    </location>
</feature>
<dbReference type="AlphaFoldDB" id="A0AAU0BEI5"/>
<evidence type="ECO:0000256" key="1">
    <source>
        <dbReference type="ARBA" id="ARBA00004651"/>
    </source>
</evidence>
<feature type="transmembrane region" description="Helical" evidence="6">
    <location>
        <begin position="120"/>
        <end position="141"/>
    </location>
</feature>
<feature type="transmembrane region" description="Helical" evidence="6">
    <location>
        <begin position="344"/>
        <end position="366"/>
    </location>
</feature>
<feature type="transmembrane region" description="Helical" evidence="6">
    <location>
        <begin position="224"/>
        <end position="243"/>
    </location>
</feature>
<accession>A0AAU0BEI5</accession>
<dbReference type="PANTHER" id="PTHR43124:SF3">
    <property type="entry name" value="CHLORAMPHENICOL EFFLUX PUMP RV0191"/>
    <property type="match status" value="1"/>
</dbReference>
<dbReference type="InterPro" id="IPR011701">
    <property type="entry name" value="MFS"/>
</dbReference>
<evidence type="ECO:0000256" key="6">
    <source>
        <dbReference type="SAM" id="Phobius"/>
    </source>
</evidence>
<name>A0AAU0BEI5_9XANT</name>
<feature type="transmembrane region" description="Helical" evidence="6">
    <location>
        <begin position="312"/>
        <end position="332"/>
    </location>
</feature>
<evidence type="ECO:0000259" key="7">
    <source>
        <dbReference type="PROSITE" id="PS50850"/>
    </source>
</evidence>
<feature type="transmembrane region" description="Helical" evidence="6">
    <location>
        <begin position="153"/>
        <end position="175"/>
    </location>
</feature>
<comment type="subcellular location">
    <subcellularLocation>
        <location evidence="1">Cell membrane</location>
        <topology evidence="1">Multi-pass membrane protein</topology>
    </subcellularLocation>
</comment>
<organism evidence="8 9">
    <name type="scientific">Xanthomonas hydrangeae</name>
    <dbReference type="NCBI Taxonomy" id="2775159"/>
    <lineage>
        <taxon>Bacteria</taxon>
        <taxon>Pseudomonadati</taxon>
        <taxon>Pseudomonadota</taxon>
        <taxon>Gammaproteobacteria</taxon>
        <taxon>Lysobacterales</taxon>
        <taxon>Lysobacteraceae</taxon>
        <taxon>Xanthomonas</taxon>
    </lineage>
</organism>
<dbReference type="Gene3D" id="1.20.1250.20">
    <property type="entry name" value="MFS general substrate transporter like domains"/>
    <property type="match status" value="1"/>
</dbReference>
<dbReference type="Proteomes" id="UP001302716">
    <property type="component" value="Chromosome"/>
</dbReference>
<dbReference type="GO" id="GO:0005886">
    <property type="term" value="C:plasma membrane"/>
    <property type="evidence" value="ECO:0007669"/>
    <property type="project" value="UniProtKB-SubCell"/>
</dbReference>
<reference evidence="8 9" key="1">
    <citation type="submission" date="2022-08" db="EMBL/GenBank/DDBJ databases">
        <title>Whole genome sequencing-based tracing of a 2022 introduction and outbreak of Xanthomonas hortorum pv. pelargonii.</title>
        <authorList>
            <person name="Iruegas-Bocardo F."/>
            <person name="Weisberg A.K."/>
            <person name="Riutta E.R."/>
            <person name="Kilday K."/>
            <person name="Bonkowski J.C."/>
            <person name="Creswell T."/>
            <person name="Daughtrey M.L."/>
            <person name="Rane K."/>
            <person name="Grunwald N.J."/>
            <person name="Chang J.H."/>
            <person name="Putnam M.L."/>
        </authorList>
    </citation>
    <scope>NUCLEOTIDE SEQUENCE [LARGE SCALE GENOMIC DNA]</scope>
    <source>
        <strain evidence="8 9">22-323</strain>
    </source>
</reference>
<sequence>MKSISTTHDNHDGDTARNTFRAWLAVMSLAIGSFATVTAEFLPVGLLPEIARSFGISSGSAGLMMTLPGVLAALSAPGIMLVAGRSDRKRIVLLLSAILLVSCLLSAFATSFAILLIGRALVGMSLGAFWAMALAVAVRLVPAAKSQKASAAVFAGVTAAMILGVPLGNLVAAHYSWRGAFLAAGGIATLAMLLQAFSLPSVPAQGRFQFAALLNAARPSATKLSMLMIALMFAAHFGAYTYVAPLLQQANISAADITLLLFAYGFAGFVSNFVASHFLAKRMEATLLSAKLILLVPLLCMPLMVSSAPTEMVLLVIWGMAWGALPVCLNAWNRAASESDGESTAAVFTFTCQTAIALGSGAGGFVVDHSGLATTFWLASAAVALSAVLLWRARKS</sequence>
<feature type="transmembrane region" description="Helical" evidence="6">
    <location>
        <begin position="372"/>
        <end position="391"/>
    </location>
</feature>
<feature type="transmembrane region" description="Helical" evidence="6">
    <location>
        <begin position="181"/>
        <end position="203"/>
    </location>
</feature>
<feature type="transmembrane region" description="Helical" evidence="6">
    <location>
        <begin position="20"/>
        <end position="42"/>
    </location>
</feature>
<gene>
    <name evidence="8" type="ORF">NYR97_02610</name>
</gene>
<dbReference type="GO" id="GO:0022857">
    <property type="term" value="F:transmembrane transporter activity"/>
    <property type="evidence" value="ECO:0007669"/>
    <property type="project" value="InterPro"/>
</dbReference>
<evidence type="ECO:0000313" key="9">
    <source>
        <dbReference type="Proteomes" id="UP001302716"/>
    </source>
</evidence>
<keyword evidence="3 6" id="KW-0812">Transmembrane</keyword>
<protein>
    <submittedName>
        <fullName evidence="8">MFS transporter</fullName>
    </submittedName>
</protein>
<dbReference type="InterPro" id="IPR050189">
    <property type="entry name" value="MFS_Efflux_Transporters"/>
</dbReference>
<dbReference type="SUPFAM" id="SSF103473">
    <property type="entry name" value="MFS general substrate transporter"/>
    <property type="match status" value="1"/>
</dbReference>
<evidence type="ECO:0000313" key="8">
    <source>
        <dbReference type="EMBL" id="WOB50331.1"/>
    </source>
</evidence>
<feature type="transmembrane region" description="Helical" evidence="6">
    <location>
        <begin position="91"/>
        <end position="114"/>
    </location>
</feature>
<dbReference type="Pfam" id="PF07690">
    <property type="entry name" value="MFS_1"/>
    <property type="match status" value="1"/>
</dbReference>
<proteinExistence type="predicted"/>
<feature type="transmembrane region" description="Helical" evidence="6">
    <location>
        <begin position="62"/>
        <end position="84"/>
    </location>
</feature>
<feature type="domain" description="Major facilitator superfamily (MFS) profile" evidence="7">
    <location>
        <begin position="25"/>
        <end position="396"/>
    </location>
</feature>
<dbReference type="InterPro" id="IPR036259">
    <property type="entry name" value="MFS_trans_sf"/>
</dbReference>
<keyword evidence="4 6" id="KW-1133">Transmembrane helix</keyword>
<dbReference type="RefSeq" id="WP_316696578.1">
    <property type="nucleotide sequence ID" value="NZ_CP103836.1"/>
</dbReference>
<feature type="transmembrane region" description="Helical" evidence="6">
    <location>
        <begin position="287"/>
        <end position="306"/>
    </location>
</feature>